<organism evidence="1 2">
    <name type="scientific">Endocarpon pusillum</name>
    <dbReference type="NCBI Taxonomy" id="364733"/>
    <lineage>
        <taxon>Eukaryota</taxon>
        <taxon>Fungi</taxon>
        <taxon>Dikarya</taxon>
        <taxon>Ascomycota</taxon>
        <taxon>Pezizomycotina</taxon>
        <taxon>Eurotiomycetes</taxon>
        <taxon>Chaetothyriomycetidae</taxon>
        <taxon>Verrucariales</taxon>
        <taxon>Verrucariaceae</taxon>
        <taxon>Endocarpon</taxon>
    </lineage>
</organism>
<gene>
    <name evidence="1" type="ORF">GJ744_003610</name>
</gene>
<name>A0A8H7A9I4_9EURO</name>
<keyword evidence="2" id="KW-1185">Reference proteome</keyword>
<dbReference type="EMBL" id="JAACFV010000171">
    <property type="protein sequence ID" value="KAF7503582.1"/>
    <property type="molecule type" value="Genomic_DNA"/>
</dbReference>
<protein>
    <submittedName>
        <fullName evidence="1">Uncharacterized protein</fullName>
    </submittedName>
</protein>
<dbReference type="Proteomes" id="UP000606974">
    <property type="component" value="Unassembled WGS sequence"/>
</dbReference>
<sequence length="50" mass="5656">MSVSEQQLKRDAEIESEAIEAAMQVASGRCSAEILQLLQKYETRRGSREE</sequence>
<dbReference type="AlphaFoldDB" id="A0A8H7A9I4"/>
<evidence type="ECO:0000313" key="2">
    <source>
        <dbReference type="Proteomes" id="UP000606974"/>
    </source>
</evidence>
<comment type="caution">
    <text evidence="1">The sequence shown here is derived from an EMBL/GenBank/DDBJ whole genome shotgun (WGS) entry which is preliminary data.</text>
</comment>
<accession>A0A8H7A9I4</accession>
<evidence type="ECO:0000313" key="1">
    <source>
        <dbReference type="EMBL" id="KAF7503582.1"/>
    </source>
</evidence>
<reference evidence="1" key="1">
    <citation type="submission" date="2020-02" db="EMBL/GenBank/DDBJ databases">
        <authorList>
            <person name="Palmer J.M."/>
        </authorList>
    </citation>
    <scope>NUCLEOTIDE SEQUENCE</scope>
    <source>
        <strain evidence="1">EPUS1.4</strain>
        <tissue evidence="1">Thallus</tissue>
    </source>
</reference>
<proteinExistence type="predicted"/>